<dbReference type="AlphaFoldDB" id="A0A7M4EDB0"/>
<organism evidence="21 22">
    <name type="scientific">Crocodylus porosus</name>
    <name type="common">Saltwater crocodile</name>
    <name type="synonym">Estuarine crocodile</name>
    <dbReference type="NCBI Taxonomy" id="8502"/>
    <lineage>
        <taxon>Eukaryota</taxon>
        <taxon>Metazoa</taxon>
        <taxon>Chordata</taxon>
        <taxon>Craniata</taxon>
        <taxon>Vertebrata</taxon>
        <taxon>Euteleostomi</taxon>
        <taxon>Archelosauria</taxon>
        <taxon>Archosauria</taxon>
        <taxon>Crocodylia</taxon>
        <taxon>Longirostres</taxon>
        <taxon>Crocodylidae</taxon>
        <taxon>Crocodylus</taxon>
    </lineage>
</organism>
<dbReference type="GlyCosmos" id="A0A7M4EDB0">
    <property type="glycosylation" value="3 sites, No reported glycans"/>
</dbReference>
<keyword evidence="8" id="KW-0735">Signal-anchor</keyword>
<dbReference type="InterPro" id="IPR027268">
    <property type="entry name" value="Peptidase_M4/M1_CTD_sf"/>
</dbReference>
<evidence type="ECO:0000256" key="16">
    <source>
        <dbReference type="PIRSR" id="PIRSR634016-4"/>
    </source>
</evidence>
<evidence type="ECO:0000256" key="3">
    <source>
        <dbReference type="ARBA" id="ARBA00022670"/>
    </source>
</evidence>
<evidence type="ECO:0000256" key="7">
    <source>
        <dbReference type="ARBA" id="ARBA00022833"/>
    </source>
</evidence>
<evidence type="ECO:0000256" key="5">
    <source>
        <dbReference type="ARBA" id="ARBA00022723"/>
    </source>
</evidence>
<keyword evidence="11" id="KW-0472">Membrane</keyword>
<keyword evidence="2 17" id="KW-0031">Aminopeptidase</keyword>
<dbReference type="OMA" id="WGTMEHP"/>
<dbReference type="Pfam" id="PF01433">
    <property type="entry name" value="Peptidase_M1"/>
    <property type="match status" value="1"/>
</dbReference>
<dbReference type="CDD" id="cd09601">
    <property type="entry name" value="M1_APN-Q_like"/>
    <property type="match status" value="1"/>
</dbReference>
<evidence type="ECO:0000256" key="9">
    <source>
        <dbReference type="ARBA" id="ARBA00022989"/>
    </source>
</evidence>
<evidence type="ECO:0000259" key="19">
    <source>
        <dbReference type="Pfam" id="PF11838"/>
    </source>
</evidence>
<evidence type="ECO:0000256" key="12">
    <source>
        <dbReference type="ARBA" id="ARBA00023180"/>
    </source>
</evidence>
<dbReference type="GO" id="GO:0016020">
    <property type="term" value="C:membrane"/>
    <property type="evidence" value="ECO:0007669"/>
    <property type="project" value="TreeGrafter"/>
</dbReference>
<reference evidence="21" key="1">
    <citation type="submission" date="2025-08" db="UniProtKB">
        <authorList>
            <consortium name="Ensembl"/>
        </authorList>
    </citation>
    <scope>IDENTIFICATION</scope>
</reference>
<comment type="similarity">
    <text evidence="1 17">Belongs to the peptidase M1 family.</text>
</comment>
<evidence type="ECO:0000256" key="11">
    <source>
        <dbReference type="ARBA" id="ARBA00023136"/>
    </source>
</evidence>
<evidence type="ECO:0000313" key="22">
    <source>
        <dbReference type="Proteomes" id="UP000594220"/>
    </source>
</evidence>
<dbReference type="Proteomes" id="UP000594220">
    <property type="component" value="Unplaced"/>
</dbReference>
<evidence type="ECO:0000256" key="17">
    <source>
        <dbReference type="RuleBase" id="RU364040"/>
    </source>
</evidence>
<feature type="binding site" evidence="15">
    <location>
        <position position="390"/>
    </location>
    <ligand>
        <name>Zn(2+)</name>
        <dbReference type="ChEBI" id="CHEBI:29105"/>
        <note>catalytic</note>
    </ligand>
</feature>
<feature type="domain" description="Peptidase M1 membrane alanine aminopeptidase" evidence="18">
    <location>
        <begin position="295"/>
        <end position="498"/>
    </location>
</feature>
<keyword evidence="9" id="KW-1133">Transmembrane helix</keyword>
<dbReference type="PANTHER" id="PTHR11533:SF239">
    <property type="entry name" value="ENDOPLASMIC RETICULUM AMINOPEPTIDASE 2"/>
    <property type="match status" value="1"/>
</dbReference>
<sequence>GFASLTSTSKAVCIHINNLQRYSLLILLQILYIYSLGFYARTNETNKENETFPTDKKPFPWNSLKLPRVIVPLHYDLCIHPDLSTFHFTGQETIEIFVRTNTSFIILHSKDLEITSSVLLSKDDMWSSTPGKKLQVLEHPAHEQIALQSPEELVVGQVYLVTIEFHGKLADGFDGFYKSSYKTHGGETRIIATTDFEPTSARMAFPCFDEPSFKANFSIKIRREKQHIALSNMPKIKTTELGGGLLEDHFDVTVKMSTYLVAYVICDFKSLEATTSSGIKVSVYASPDKWDQTRYALNAAVKLLEFYEKHFDISFPLPKLDLIAVPDFQSGAMENWGLITYRETSLLYDPKTSSAADKLWVTKVIAHELAHQWFGNLVTMEWWNDIWLNEGFARFMELVSLNATYPELQYEDFFMNAYFGAIARDSLNSSHPISNPAETPIQINEMFDTVSYDKGACILKMLQDFLSKQVFQKGVIQYLKKYSYRNAKTDDLWNSLADICPEGDLSSGSFCFAASRPISSAFSHDGSLTEIKEMMNTWTHQKGIPLVLVKCEGNTIKLRQERFLKGVFEEDPEWANLQSRYFWHIPLTYITSSSNTVHRHVLKTKTDSLKLKEGVAWVKFNVDMNGYYIVHYEGNGWDNIITLLDQNHTLFSPQDRVNLIHNAFELVSAGRLSLDRALDLTRYLQHETNNIVFLKGLGYLESIYHVMERRNISSVSEHLKKYILRSFKPVIDRQTWNDEGSVSDRMLRSDLLLLACDLRYSPCLQKANELFSQWMGSGGNLDLPTDLLKTVYSVGAQTGAGWNYLLKQYSLSVSDAEKNKILYALTTSRHHEKLAKLITLGMEGEVIKTQNLAILLHAIARNPEGQRLAWNFVRENWKKLLEKFELASFSIRTIIFGTTSHFSSRDELEEVKIFFKSLNNQGSQLKITRVVLETITKNIRWLEKNLSSLRNWLLNNL</sequence>
<keyword evidence="5 15" id="KW-0479">Metal-binding</keyword>
<evidence type="ECO:0000256" key="8">
    <source>
        <dbReference type="ARBA" id="ARBA00022968"/>
    </source>
</evidence>
<evidence type="ECO:0000256" key="6">
    <source>
        <dbReference type="ARBA" id="ARBA00022801"/>
    </source>
</evidence>
<dbReference type="InterPro" id="IPR042097">
    <property type="entry name" value="Aminopeptidase_N-like_N_sf"/>
</dbReference>
<dbReference type="InterPro" id="IPR045357">
    <property type="entry name" value="Aminopeptidase_N-like_N"/>
</dbReference>
<dbReference type="GO" id="GO:0006508">
    <property type="term" value="P:proteolysis"/>
    <property type="evidence" value="ECO:0007669"/>
    <property type="project" value="UniProtKB-KW"/>
</dbReference>
<evidence type="ECO:0000256" key="2">
    <source>
        <dbReference type="ARBA" id="ARBA00022438"/>
    </source>
</evidence>
<dbReference type="PANTHER" id="PTHR11533">
    <property type="entry name" value="PROTEASE M1 ZINC METALLOPROTEASE"/>
    <property type="match status" value="1"/>
</dbReference>
<evidence type="ECO:0000259" key="20">
    <source>
        <dbReference type="Pfam" id="PF17900"/>
    </source>
</evidence>
<dbReference type="FunFam" id="1.25.50.20:FF:000003">
    <property type="entry name" value="Leucyl-cystinyl aminopeptidase"/>
    <property type="match status" value="1"/>
</dbReference>
<evidence type="ECO:0000259" key="18">
    <source>
        <dbReference type="Pfam" id="PF01433"/>
    </source>
</evidence>
<comment type="cofactor">
    <cofactor evidence="15 17">
        <name>Zn(2+)</name>
        <dbReference type="ChEBI" id="CHEBI:29105"/>
    </cofactor>
    <text evidence="15 17">Binds 1 zinc ion per subunit.</text>
</comment>
<keyword evidence="7 15" id="KW-0862">Zinc</keyword>
<dbReference type="FunFam" id="2.60.40.1730:FF:000046">
    <property type="entry name" value="Endoplasmic reticulum aminopeptidase 2"/>
    <property type="match status" value="1"/>
</dbReference>
<name>A0A7M4EDB0_CROPO</name>
<evidence type="ECO:0000313" key="21">
    <source>
        <dbReference type="Ensembl" id="ENSCPRP00005007429.1"/>
    </source>
</evidence>
<dbReference type="Gene3D" id="1.25.50.20">
    <property type="match status" value="1"/>
</dbReference>
<evidence type="ECO:0000256" key="14">
    <source>
        <dbReference type="PIRSR" id="PIRSR634016-1"/>
    </source>
</evidence>
<protein>
    <recommendedName>
        <fullName evidence="17">Aminopeptidase</fullName>
        <ecNumber evidence="17">3.4.11.-</ecNumber>
    </recommendedName>
</protein>
<dbReference type="GeneTree" id="ENSGT00940000162653"/>
<evidence type="ECO:0000256" key="4">
    <source>
        <dbReference type="ARBA" id="ARBA00022692"/>
    </source>
</evidence>
<reference evidence="21" key="2">
    <citation type="submission" date="2025-09" db="UniProtKB">
        <authorList>
            <consortium name="Ensembl"/>
        </authorList>
    </citation>
    <scope>IDENTIFICATION</scope>
</reference>
<dbReference type="Gene3D" id="2.60.40.1730">
    <property type="entry name" value="tricorn interacting facor f3 domain"/>
    <property type="match status" value="1"/>
</dbReference>
<dbReference type="FunFam" id="2.60.40.1910:FF:000001">
    <property type="entry name" value="Leucyl-cystinyl aminopeptidase"/>
    <property type="match status" value="1"/>
</dbReference>
<feature type="active site" description="Proton acceptor" evidence="14">
    <location>
        <position position="368"/>
    </location>
</feature>
<proteinExistence type="inferred from homology"/>
<feature type="binding site" evidence="15">
    <location>
        <position position="371"/>
    </location>
    <ligand>
        <name>Zn(2+)</name>
        <dbReference type="ChEBI" id="CHEBI:29105"/>
        <note>catalytic</note>
    </ligand>
</feature>
<keyword evidence="10 17" id="KW-0482">Metalloprotease</keyword>
<feature type="domain" description="ERAP1-like C-terminal" evidence="19">
    <location>
        <begin position="617"/>
        <end position="935"/>
    </location>
</feature>
<evidence type="ECO:0000256" key="15">
    <source>
        <dbReference type="PIRSR" id="PIRSR634016-3"/>
    </source>
</evidence>
<evidence type="ECO:0000256" key="13">
    <source>
        <dbReference type="ARBA" id="ARBA00060399"/>
    </source>
</evidence>
<feature type="binding site" evidence="15">
    <location>
        <position position="367"/>
    </location>
    <ligand>
        <name>Zn(2+)</name>
        <dbReference type="ChEBI" id="CHEBI:29105"/>
        <note>catalytic</note>
    </ligand>
</feature>
<dbReference type="GO" id="GO:0070006">
    <property type="term" value="F:metalloaminopeptidase activity"/>
    <property type="evidence" value="ECO:0007669"/>
    <property type="project" value="TreeGrafter"/>
</dbReference>
<keyword evidence="4" id="KW-0812">Transmembrane</keyword>
<keyword evidence="6 17" id="KW-0378">Hydrolase</keyword>
<dbReference type="PRINTS" id="PR00756">
    <property type="entry name" value="ALADIPTASE"/>
</dbReference>
<keyword evidence="22" id="KW-1185">Reference proteome</keyword>
<evidence type="ECO:0000256" key="10">
    <source>
        <dbReference type="ARBA" id="ARBA00023049"/>
    </source>
</evidence>
<dbReference type="InterPro" id="IPR014782">
    <property type="entry name" value="Peptidase_M1_dom"/>
</dbReference>
<dbReference type="FunFam" id="1.10.390.10:FF:000016">
    <property type="entry name" value="Glutamyl aminopeptidase"/>
    <property type="match status" value="1"/>
</dbReference>
<dbReference type="InterPro" id="IPR024571">
    <property type="entry name" value="ERAP1-like_C_dom"/>
</dbReference>
<dbReference type="SUPFAM" id="SSF63737">
    <property type="entry name" value="Leukotriene A4 hydrolase N-terminal domain"/>
    <property type="match status" value="1"/>
</dbReference>
<dbReference type="InterPro" id="IPR050344">
    <property type="entry name" value="Peptidase_M1_aminopeptidases"/>
</dbReference>
<keyword evidence="3 17" id="KW-0645">Protease</keyword>
<dbReference type="Gene3D" id="2.60.40.1910">
    <property type="match status" value="1"/>
</dbReference>
<feature type="site" description="Transition state stabilizer" evidence="16">
    <location>
        <position position="452"/>
    </location>
</feature>
<dbReference type="EC" id="3.4.11.-" evidence="17"/>
<dbReference type="GO" id="GO:0008270">
    <property type="term" value="F:zinc ion binding"/>
    <property type="evidence" value="ECO:0007669"/>
    <property type="project" value="UniProtKB-UniRule"/>
</dbReference>
<dbReference type="GO" id="GO:0042277">
    <property type="term" value="F:peptide binding"/>
    <property type="evidence" value="ECO:0007669"/>
    <property type="project" value="TreeGrafter"/>
</dbReference>
<dbReference type="Ensembl" id="ENSCPRT00005008700.1">
    <property type="protein sequence ID" value="ENSCPRP00005007429.1"/>
    <property type="gene ID" value="ENSCPRG00005004888.1"/>
</dbReference>
<evidence type="ECO:0000256" key="1">
    <source>
        <dbReference type="ARBA" id="ARBA00010136"/>
    </source>
</evidence>
<feature type="domain" description="Aminopeptidase N-like N-terminal" evidence="20">
    <location>
        <begin position="71"/>
        <end position="260"/>
    </location>
</feature>
<dbReference type="Gene3D" id="1.10.390.10">
    <property type="entry name" value="Neutral Protease Domain 2"/>
    <property type="match status" value="1"/>
</dbReference>
<keyword evidence="12" id="KW-0325">Glycoprotein</keyword>
<dbReference type="GO" id="GO:0005788">
    <property type="term" value="C:endoplasmic reticulum lumen"/>
    <property type="evidence" value="ECO:0007669"/>
    <property type="project" value="Ensembl"/>
</dbReference>
<dbReference type="Pfam" id="PF17900">
    <property type="entry name" value="Peptidase_M1_N"/>
    <property type="match status" value="1"/>
</dbReference>
<accession>A0A7M4EDB0</accession>
<dbReference type="SUPFAM" id="SSF55486">
    <property type="entry name" value="Metalloproteases ('zincins'), catalytic domain"/>
    <property type="match status" value="1"/>
</dbReference>
<dbReference type="Pfam" id="PF11838">
    <property type="entry name" value="ERAP1_C"/>
    <property type="match status" value="1"/>
</dbReference>
<dbReference type="GO" id="GO:0005615">
    <property type="term" value="C:extracellular space"/>
    <property type="evidence" value="ECO:0007669"/>
    <property type="project" value="TreeGrafter"/>
</dbReference>
<comment type="subcellular location">
    <subcellularLocation>
        <location evidence="13">Endomembrane system</location>
        <topology evidence="13">Single-pass type II membrane protein</topology>
    </subcellularLocation>
</comment>
<dbReference type="InterPro" id="IPR001930">
    <property type="entry name" value="Peptidase_M1"/>
</dbReference>
<gene>
    <name evidence="21" type="primary">ERAP2</name>
</gene>
<dbReference type="GO" id="GO:0043171">
    <property type="term" value="P:peptide catabolic process"/>
    <property type="evidence" value="ECO:0007669"/>
    <property type="project" value="TreeGrafter"/>
</dbReference>
<dbReference type="InterPro" id="IPR034016">
    <property type="entry name" value="M1_APN-typ"/>
</dbReference>